<protein>
    <recommendedName>
        <fullName evidence="2">Cyclic nucleotide-binding domain-containing protein</fullName>
    </recommendedName>
</protein>
<dbReference type="Gene3D" id="2.60.120.10">
    <property type="entry name" value="Jelly Rolls"/>
    <property type="match status" value="1"/>
</dbReference>
<dbReference type="SUPFAM" id="SSF56112">
    <property type="entry name" value="Protein kinase-like (PK-like)"/>
    <property type="match status" value="1"/>
</dbReference>
<keyword evidence="1" id="KW-0067">ATP-binding</keyword>
<keyword evidence="1" id="KW-0547">Nucleotide-binding</keyword>
<dbReference type="InterPro" id="IPR000595">
    <property type="entry name" value="cNMP-bd_dom"/>
</dbReference>
<dbReference type="GO" id="GO:0005524">
    <property type="term" value="F:ATP binding"/>
    <property type="evidence" value="ECO:0007669"/>
    <property type="project" value="UniProtKB-UniRule"/>
</dbReference>
<evidence type="ECO:0000259" key="2">
    <source>
        <dbReference type="PROSITE" id="PS50042"/>
    </source>
</evidence>
<dbReference type="InterPro" id="IPR014710">
    <property type="entry name" value="RmlC-like_jellyroll"/>
</dbReference>
<sequence length="298" mass="33327">MIHLRGFGTLRLLRSEPGLIPNENSPANSSVSSNPLHKFKLPFPLPSPAKHIRALLARRHGSVKPNEASIPEGNEIELGLDKNFGFSKQFMIYYELGEEVGRGHFGYTCSAKAKKWSLKGQDVAVKLIQKSKVMQRRGGKYSEEDAKAVVLLDQSSESVDHILALDLDHDFLEFVNVNHGSFILTVCGFLRYISLRNNKPLQASVRAVTSGTLWALKREDFRGILTSEFSNLSSLKLLRSIDLLSRLTILQLSHIAESLSEVSFSDGQIIADRINGKSASETKMKRLDYKSTKLRFPM</sequence>
<dbReference type="InterPro" id="IPR017441">
    <property type="entry name" value="Protein_kinase_ATP_BS"/>
</dbReference>
<accession>A0A7J7HBY6</accession>
<keyword evidence="4" id="KW-1185">Reference proteome</keyword>
<proteinExistence type="predicted"/>
<evidence type="ECO:0000256" key="1">
    <source>
        <dbReference type="PROSITE-ProRule" id="PRU10141"/>
    </source>
</evidence>
<evidence type="ECO:0000313" key="3">
    <source>
        <dbReference type="EMBL" id="KAF5950135.1"/>
    </source>
</evidence>
<dbReference type="Proteomes" id="UP000593564">
    <property type="component" value="Unassembled WGS sequence"/>
</dbReference>
<name>A0A7J7HBY6_CAMSI</name>
<organism evidence="3 4">
    <name type="scientific">Camellia sinensis</name>
    <name type="common">Tea plant</name>
    <name type="synonym">Thea sinensis</name>
    <dbReference type="NCBI Taxonomy" id="4442"/>
    <lineage>
        <taxon>Eukaryota</taxon>
        <taxon>Viridiplantae</taxon>
        <taxon>Streptophyta</taxon>
        <taxon>Embryophyta</taxon>
        <taxon>Tracheophyta</taxon>
        <taxon>Spermatophyta</taxon>
        <taxon>Magnoliopsida</taxon>
        <taxon>eudicotyledons</taxon>
        <taxon>Gunneridae</taxon>
        <taxon>Pentapetalae</taxon>
        <taxon>asterids</taxon>
        <taxon>Ericales</taxon>
        <taxon>Theaceae</taxon>
        <taxon>Camellia</taxon>
    </lineage>
</organism>
<reference evidence="3 4" key="2">
    <citation type="submission" date="2020-07" db="EMBL/GenBank/DDBJ databases">
        <title>Genome assembly of wild tea tree DASZ reveals pedigree and selection history of tea varieties.</title>
        <authorList>
            <person name="Zhang W."/>
        </authorList>
    </citation>
    <scope>NUCLEOTIDE SEQUENCE [LARGE SCALE GENOMIC DNA]</scope>
    <source>
        <strain evidence="4">cv. G240</strain>
        <tissue evidence="3">Leaf</tissue>
    </source>
</reference>
<dbReference type="Gene3D" id="3.30.200.20">
    <property type="entry name" value="Phosphorylase Kinase, domain 1"/>
    <property type="match status" value="1"/>
</dbReference>
<dbReference type="PROSITE" id="PS00107">
    <property type="entry name" value="PROTEIN_KINASE_ATP"/>
    <property type="match status" value="1"/>
</dbReference>
<comment type="caution">
    <text evidence="3">The sequence shown here is derived from an EMBL/GenBank/DDBJ whole genome shotgun (WGS) entry which is preliminary data.</text>
</comment>
<feature type="domain" description="Cyclic nucleotide-binding" evidence="2">
    <location>
        <begin position="193"/>
        <end position="225"/>
    </location>
</feature>
<dbReference type="InterPro" id="IPR011009">
    <property type="entry name" value="Kinase-like_dom_sf"/>
</dbReference>
<reference evidence="4" key="1">
    <citation type="journal article" date="2020" name="Nat. Commun.">
        <title>Genome assembly of wild tea tree DASZ reveals pedigree and selection history of tea varieties.</title>
        <authorList>
            <person name="Zhang W."/>
            <person name="Zhang Y."/>
            <person name="Qiu H."/>
            <person name="Guo Y."/>
            <person name="Wan H."/>
            <person name="Zhang X."/>
            <person name="Scossa F."/>
            <person name="Alseekh S."/>
            <person name="Zhang Q."/>
            <person name="Wang P."/>
            <person name="Xu L."/>
            <person name="Schmidt M.H."/>
            <person name="Jia X."/>
            <person name="Li D."/>
            <person name="Zhu A."/>
            <person name="Guo F."/>
            <person name="Chen W."/>
            <person name="Ni D."/>
            <person name="Usadel B."/>
            <person name="Fernie A.R."/>
            <person name="Wen W."/>
        </authorList>
    </citation>
    <scope>NUCLEOTIDE SEQUENCE [LARGE SCALE GENOMIC DNA]</scope>
    <source>
        <strain evidence="4">cv. G240</strain>
    </source>
</reference>
<dbReference type="AlphaFoldDB" id="A0A7J7HBY6"/>
<gene>
    <name evidence="3" type="ORF">HYC85_012128</name>
</gene>
<feature type="binding site" evidence="1">
    <location>
        <position position="126"/>
    </location>
    <ligand>
        <name>ATP</name>
        <dbReference type="ChEBI" id="CHEBI:30616"/>
    </ligand>
</feature>
<dbReference type="PROSITE" id="PS50042">
    <property type="entry name" value="CNMP_BINDING_3"/>
    <property type="match status" value="1"/>
</dbReference>
<dbReference type="EMBL" id="JACBKZ010000005">
    <property type="protein sequence ID" value="KAF5950135.1"/>
    <property type="molecule type" value="Genomic_DNA"/>
</dbReference>
<evidence type="ECO:0000313" key="4">
    <source>
        <dbReference type="Proteomes" id="UP000593564"/>
    </source>
</evidence>